<comment type="caution">
    <text evidence="3">The sequence shown here is derived from an EMBL/GenBank/DDBJ whole genome shotgun (WGS) entry which is preliminary data.</text>
</comment>
<feature type="compositionally biased region" description="Gly residues" evidence="1">
    <location>
        <begin position="207"/>
        <end position="227"/>
    </location>
</feature>
<evidence type="ECO:0000259" key="2">
    <source>
        <dbReference type="Pfam" id="PF20356"/>
    </source>
</evidence>
<accession>A0A420RWP5</accession>
<evidence type="ECO:0000256" key="1">
    <source>
        <dbReference type="SAM" id="MobiDB-lite"/>
    </source>
</evidence>
<gene>
    <name evidence="3" type="ORF">BFJ72_g14880</name>
</gene>
<proteinExistence type="predicted"/>
<protein>
    <recommendedName>
        <fullName evidence="2">DUF6651 domain-containing protein</fullName>
    </recommendedName>
</protein>
<organism evidence="3 4">
    <name type="scientific">Gibberella intermedia</name>
    <name type="common">Bulb rot disease fungus</name>
    <name type="synonym">Fusarium proliferatum</name>
    <dbReference type="NCBI Taxonomy" id="948311"/>
    <lineage>
        <taxon>Eukaryota</taxon>
        <taxon>Fungi</taxon>
        <taxon>Dikarya</taxon>
        <taxon>Ascomycota</taxon>
        <taxon>Pezizomycotina</taxon>
        <taxon>Sordariomycetes</taxon>
        <taxon>Hypocreomycetidae</taxon>
        <taxon>Hypocreales</taxon>
        <taxon>Nectriaceae</taxon>
        <taxon>Fusarium</taxon>
        <taxon>Fusarium fujikuroi species complex</taxon>
    </lineage>
</organism>
<dbReference type="Proteomes" id="UP000283569">
    <property type="component" value="Unassembled WGS sequence"/>
</dbReference>
<dbReference type="InterPro" id="IPR046593">
    <property type="entry name" value="DUF6651"/>
</dbReference>
<name>A0A420RWP5_GIBIN</name>
<sequence length="244" mass="25511">MKLKLDSNGAVVLQDGAPVYTKDDGTEIAFDGAKAFAKIGELTGQSTAYRKRFEDAESKLKGFEGIADPDAARKALETIQSLDQKKLIDAGEVEKVKAEISKAFQAQLDAANGNASKLEQQLYAEMIGGSFARSKFALDKLAIPPDLVQAYFGKAFSIEEGKVVAKDANGNKLYSAASPGDLAGFDEALEMLVNQYPGKDHILKGSGASGSGAQGGHGGGKQQGNFGGSKADRIAAMKQLTSGA</sequence>
<feature type="region of interest" description="Disordered" evidence="1">
    <location>
        <begin position="204"/>
        <end position="228"/>
    </location>
</feature>
<feature type="domain" description="DUF6651" evidence="2">
    <location>
        <begin position="111"/>
        <end position="215"/>
    </location>
</feature>
<dbReference type="AlphaFoldDB" id="A0A420RWP5"/>
<evidence type="ECO:0000313" key="3">
    <source>
        <dbReference type="EMBL" id="RKL21407.1"/>
    </source>
</evidence>
<evidence type="ECO:0000313" key="4">
    <source>
        <dbReference type="Proteomes" id="UP000283569"/>
    </source>
</evidence>
<dbReference type="EMBL" id="MRDB01000137">
    <property type="protein sequence ID" value="RKL21407.1"/>
    <property type="molecule type" value="Genomic_DNA"/>
</dbReference>
<reference evidence="3 4" key="1">
    <citation type="journal article" date="2018" name="Sci. Rep.">
        <title>Characterisation of pathogen-specific regions and novel effector candidates in Fusarium oxysporum f. sp. cepae.</title>
        <authorList>
            <person name="Armitage A.D."/>
            <person name="Taylor A."/>
            <person name="Sobczyk M.K."/>
            <person name="Baxter L."/>
            <person name="Greenfield B.P."/>
            <person name="Bates H.J."/>
            <person name="Wilson F."/>
            <person name="Jackson A.C."/>
            <person name="Ott S."/>
            <person name="Harrison R.J."/>
            <person name="Clarkson J.P."/>
        </authorList>
    </citation>
    <scope>NUCLEOTIDE SEQUENCE [LARGE SCALE GENOMIC DNA]</scope>
    <source>
        <strain evidence="3 4">Fp_A8</strain>
    </source>
</reference>
<dbReference type="Pfam" id="PF20356">
    <property type="entry name" value="DUF6651"/>
    <property type="match status" value="1"/>
</dbReference>